<protein>
    <submittedName>
        <fullName evidence="8">O-antigen/teichoic acid export membrane protein</fullName>
    </submittedName>
</protein>
<evidence type="ECO:0000256" key="7">
    <source>
        <dbReference type="SAM" id="Phobius"/>
    </source>
</evidence>
<evidence type="ECO:0000256" key="2">
    <source>
        <dbReference type="ARBA" id="ARBA00022475"/>
    </source>
</evidence>
<keyword evidence="3 7" id="KW-0812">Transmembrane</keyword>
<sequence>MRTMLRTGGRRVKGSRKPEPDPGEPDHPQKGGRKLSVSGVSRRARDIVSGKGDSAKAQRMALFTFGVRVFGAALAYFLQVFLARWMGSHEYGIYVVVWTIVIVLGVIAPLGFNSSVQRLIPEYLAFDRLDLLRGILSASRTIAMVSATALMLVTMAVVWFSSGHVPDYYIVPAYLAALCLPMFTLTDVQEGIARSRDWGDLAIMPTYIWRPFLILVVVLVASLTGLPHTATTACLAAILATWVAALYQKISMDRRLRHLVGPGPARWAPGDWMRLSLPIFLVEGFFTLLTSADVLMVSYFEPPGEVAVYYAAAKTLALVHFVYFAVKAASAHRYSRLHHSGDHEGLAVYVRQSVGWTFWPSLLFAGLLLVFGSYILRLFGSDFAGGHNILAFLLVGVLARAAVGPVDALLTMAGEQKRCAVAYAGAFAVNVALNVTLIPYFGLIGAALATSISMCFEASSLFWVARRRLGISSFIWTGHRSGKRTTHGE</sequence>
<evidence type="ECO:0000256" key="5">
    <source>
        <dbReference type="ARBA" id="ARBA00023136"/>
    </source>
</evidence>
<keyword evidence="5 7" id="KW-0472">Membrane</keyword>
<organism evidence="8 9">
    <name type="scientific">Breoghania corrubedonensis</name>
    <dbReference type="NCBI Taxonomy" id="665038"/>
    <lineage>
        <taxon>Bacteria</taxon>
        <taxon>Pseudomonadati</taxon>
        <taxon>Pseudomonadota</taxon>
        <taxon>Alphaproteobacteria</taxon>
        <taxon>Hyphomicrobiales</taxon>
        <taxon>Stappiaceae</taxon>
        <taxon>Breoghania</taxon>
    </lineage>
</organism>
<feature type="transmembrane region" description="Helical" evidence="7">
    <location>
        <begin position="447"/>
        <end position="465"/>
    </location>
</feature>
<keyword evidence="4 7" id="KW-1133">Transmembrane helix</keyword>
<evidence type="ECO:0000256" key="4">
    <source>
        <dbReference type="ARBA" id="ARBA00022989"/>
    </source>
</evidence>
<dbReference type="EMBL" id="QAYG01000001">
    <property type="protein sequence ID" value="PTW63368.1"/>
    <property type="molecule type" value="Genomic_DNA"/>
</dbReference>
<comment type="caution">
    <text evidence="8">The sequence shown here is derived from an EMBL/GenBank/DDBJ whole genome shotgun (WGS) entry which is preliminary data.</text>
</comment>
<dbReference type="PANTHER" id="PTHR30250:SF11">
    <property type="entry name" value="O-ANTIGEN TRANSPORTER-RELATED"/>
    <property type="match status" value="1"/>
</dbReference>
<keyword evidence="9" id="KW-1185">Reference proteome</keyword>
<feature type="transmembrane region" description="Helical" evidence="7">
    <location>
        <begin position="306"/>
        <end position="326"/>
    </location>
</feature>
<dbReference type="Pfam" id="PF01554">
    <property type="entry name" value="MatE"/>
    <property type="match status" value="1"/>
</dbReference>
<dbReference type="GO" id="GO:0015297">
    <property type="term" value="F:antiporter activity"/>
    <property type="evidence" value="ECO:0007669"/>
    <property type="project" value="InterPro"/>
</dbReference>
<accession>A0A2T5VI27</accession>
<reference evidence="8 9" key="1">
    <citation type="submission" date="2018-04" db="EMBL/GenBank/DDBJ databases">
        <title>Genomic Encyclopedia of Archaeal and Bacterial Type Strains, Phase II (KMG-II): from individual species to whole genera.</title>
        <authorList>
            <person name="Goeker M."/>
        </authorList>
    </citation>
    <scope>NUCLEOTIDE SEQUENCE [LARGE SCALE GENOMIC DNA]</scope>
    <source>
        <strain evidence="8 9">DSM 23382</strain>
    </source>
</reference>
<feature type="transmembrane region" description="Helical" evidence="7">
    <location>
        <begin position="388"/>
        <end position="410"/>
    </location>
</feature>
<dbReference type="PANTHER" id="PTHR30250">
    <property type="entry name" value="PST FAMILY PREDICTED COLANIC ACID TRANSPORTER"/>
    <property type="match status" value="1"/>
</dbReference>
<feature type="transmembrane region" description="Helical" evidence="7">
    <location>
        <begin position="275"/>
        <end position="300"/>
    </location>
</feature>
<dbReference type="CDD" id="cd13128">
    <property type="entry name" value="MATE_Wzx_like"/>
    <property type="match status" value="1"/>
</dbReference>
<feature type="transmembrane region" description="Helical" evidence="7">
    <location>
        <begin position="142"/>
        <end position="162"/>
    </location>
</feature>
<dbReference type="InterPro" id="IPR002528">
    <property type="entry name" value="MATE_fam"/>
</dbReference>
<dbReference type="InterPro" id="IPR050833">
    <property type="entry name" value="Poly_Biosynth_Transport"/>
</dbReference>
<feature type="transmembrane region" description="Helical" evidence="7">
    <location>
        <begin position="207"/>
        <end position="224"/>
    </location>
</feature>
<dbReference type="GO" id="GO:0005886">
    <property type="term" value="C:plasma membrane"/>
    <property type="evidence" value="ECO:0007669"/>
    <property type="project" value="UniProtKB-SubCell"/>
</dbReference>
<proteinExistence type="predicted"/>
<feature type="transmembrane region" description="Helical" evidence="7">
    <location>
        <begin position="356"/>
        <end position="376"/>
    </location>
</feature>
<feature type="transmembrane region" description="Helical" evidence="7">
    <location>
        <begin position="422"/>
        <end position="441"/>
    </location>
</feature>
<feature type="transmembrane region" description="Helical" evidence="7">
    <location>
        <begin position="61"/>
        <end position="85"/>
    </location>
</feature>
<keyword evidence="2" id="KW-1003">Cell membrane</keyword>
<evidence type="ECO:0000256" key="3">
    <source>
        <dbReference type="ARBA" id="ARBA00022692"/>
    </source>
</evidence>
<evidence type="ECO:0000313" key="9">
    <source>
        <dbReference type="Proteomes" id="UP000244081"/>
    </source>
</evidence>
<feature type="transmembrane region" description="Helical" evidence="7">
    <location>
        <begin position="168"/>
        <end position="186"/>
    </location>
</feature>
<dbReference type="AlphaFoldDB" id="A0A2T5VI27"/>
<dbReference type="Proteomes" id="UP000244081">
    <property type="component" value="Unassembled WGS sequence"/>
</dbReference>
<name>A0A2T5VI27_9HYPH</name>
<dbReference type="GO" id="GO:0042910">
    <property type="term" value="F:xenobiotic transmembrane transporter activity"/>
    <property type="evidence" value="ECO:0007669"/>
    <property type="project" value="InterPro"/>
</dbReference>
<evidence type="ECO:0000313" key="8">
    <source>
        <dbReference type="EMBL" id="PTW63368.1"/>
    </source>
</evidence>
<feature type="transmembrane region" description="Helical" evidence="7">
    <location>
        <begin position="91"/>
        <end position="112"/>
    </location>
</feature>
<comment type="subcellular location">
    <subcellularLocation>
        <location evidence="1">Cell membrane</location>
        <topology evidence="1">Multi-pass membrane protein</topology>
    </subcellularLocation>
</comment>
<feature type="region of interest" description="Disordered" evidence="6">
    <location>
        <begin position="1"/>
        <end position="47"/>
    </location>
</feature>
<evidence type="ECO:0000256" key="6">
    <source>
        <dbReference type="SAM" id="MobiDB-lite"/>
    </source>
</evidence>
<gene>
    <name evidence="8" type="ORF">C8N35_1011420</name>
</gene>
<feature type="transmembrane region" description="Helical" evidence="7">
    <location>
        <begin position="230"/>
        <end position="247"/>
    </location>
</feature>
<feature type="compositionally biased region" description="Basic and acidic residues" evidence="6">
    <location>
        <begin position="16"/>
        <end position="29"/>
    </location>
</feature>
<evidence type="ECO:0000256" key="1">
    <source>
        <dbReference type="ARBA" id="ARBA00004651"/>
    </source>
</evidence>